<dbReference type="GO" id="GO:0005509">
    <property type="term" value="F:calcium ion binding"/>
    <property type="evidence" value="ECO:0007669"/>
    <property type="project" value="InterPro"/>
</dbReference>
<dbReference type="InterPro" id="IPR002048">
    <property type="entry name" value="EF_hand_dom"/>
</dbReference>
<name>A0A3L6L674_9TRYP</name>
<evidence type="ECO:0000259" key="2">
    <source>
        <dbReference type="PROSITE" id="PS50222"/>
    </source>
</evidence>
<accession>A0A3L6L674</accession>
<sequence>MSRPCGVQLAIPARLAAIGLGAAVFTFLLKGTLWGRPTKLAAGRNCERNNTPLGSPKRRRNKEDSLGCVEMFRRFLKKLGRTSAAEKVVAIRTAKSRDAEIYRLLLLKHQKQLGITFSVAIEEVPELSGELQIVVGPLEDYRRHNNCSPFSTTAVTERERRVGGSEQLAEVEQLLVCRIKLPERRFCRNIPPFVMRVLAAQANNSLVFSTHAAEVLYCMPRIEEETREYQNKHLLNTQGEQKQKKYKRSGLTSSSPSLTLGKGAMVLGGSSRPTSNSAFGSLQDTLQSTPSCGSITIQSQLRVQGHETAVTQNLGENIDVNAVLFSTSLLVCGDSTSSGKVGPAFCCSVPNRVQEKDEPTHTAVREALLNTLFLVPPKGLNRCPLEKLRQNPLGVWRASRQSVLTTAMLYVIDVASANGDPMVCYSRVVDEVVAQAVLLHHDGMVLDFIGALSERFGKQYTPHCTVFQQAVESRREDHSRSGNVSFQVDSSNPCENLQNILEELPYICEFILEHRNDFSNAVLTPGGSNLLEEVFGVPATVFPFLPCARESIAFITQSFNCIVETYGSLSSEGFCKFRSDVLNESKADVMASSQRCFRELNNSRSGIISFEELCHWMARKLSSDNTLSNPDARLLSIAMSLGLPMALLLGTRQEWAHLSRAPIFNGEGDQGCRLAHAT</sequence>
<feature type="region of interest" description="Disordered" evidence="1">
    <location>
        <begin position="235"/>
        <end position="267"/>
    </location>
</feature>
<feature type="compositionally biased region" description="Low complexity" evidence="1">
    <location>
        <begin position="249"/>
        <end position="261"/>
    </location>
</feature>
<proteinExistence type="predicted"/>
<feature type="domain" description="EF-hand" evidence="2">
    <location>
        <begin position="588"/>
        <end position="623"/>
    </location>
</feature>
<keyword evidence="3" id="KW-0647">Proteasome</keyword>
<comment type="caution">
    <text evidence="3">The sequence shown here is derived from an EMBL/GenBank/DDBJ whole genome shotgun (WGS) entry which is preliminary data.</text>
</comment>
<reference evidence="3 4" key="1">
    <citation type="submission" date="2018-09" db="EMBL/GenBank/DDBJ databases">
        <title>whole genome sequence of T. equiperdum IVM-t1 strain.</title>
        <authorList>
            <person name="Suganuma K."/>
        </authorList>
    </citation>
    <scope>NUCLEOTIDE SEQUENCE [LARGE SCALE GENOMIC DNA]</scope>
    <source>
        <strain evidence="3 4">IVM-t1</strain>
    </source>
</reference>
<gene>
    <name evidence="3" type="primary">POMP36</name>
    <name evidence="3" type="ORF">DPX39_070065500</name>
</gene>
<organism evidence="3 4">
    <name type="scientific">Trypanosoma brucei equiperdum</name>
    <dbReference type="NCBI Taxonomy" id="630700"/>
    <lineage>
        <taxon>Eukaryota</taxon>
        <taxon>Discoba</taxon>
        <taxon>Euglenozoa</taxon>
        <taxon>Kinetoplastea</taxon>
        <taxon>Metakinetoplastina</taxon>
        <taxon>Trypanosomatida</taxon>
        <taxon>Trypanosomatidae</taxon>
        <taxon>Trypanosoma</taxon>
    </lineage>
</organism>
<dbReference type="EMBL" id="QSBY01000007">
    <property type="protein sequence ID" value="RHW71636.1"/>
    <property type="molecule type" value="Genomic_DNA"/>
</dbReference>
<dbReference type="AlphaFoldDB" id="A0A3L6L674"/>
<protein>
    <submittedName>
        <fullName evidence="3">Proteasome maturation protein 36</fullName>
    </submittedName>
</protein>
<dbReference type="Proteomes" id="UP000266743">
    <property type="component" value="Chromosome 7"/>
</dbReference>
<evidence type="ECO:0000313" key="4">
    <source>
        <dbReference type="Proteomes" id="UP000266743"/>
    </source>
</evidence>
<dbReference type="GO" id="GO:0000502">
    <property type="term" value="C:proteasome complex"/>
    <property type="evidence" value="ECO:0007669"/>
    <property type="project" value="UniProtKB-KW"/>
</dbReference>
<evidence type="ECO:0000313" key="3">
    <source>
        <dbReference type="EMBL" id="RHW71636.1"/>
    </source>
</evidence>
<dbReference type="PROSITE" id="PS50222">
    <property type="entry name" value="EF_HAND_2"/>
    <property type="match status" value="1"/>
</dbReference>
<evidence type="ECO:0000256" key="1">
    <source>
        <dbReference type="SAM" id="MobiDB-lite"/>
    </source>
</evidence>